<keyword evidence="18" id="KW-0628">Postsynaptic cell membrane</keyword>
<dbReference type="InterPro" id="IPR030398">
    <property type="entry name" value="SEA_DG_dom"/>
</dbReference>
<comment type="subcellular location">
    <subcellularLocation>
        <location evidence="1">Cell membrane</location>
        <location evidence="1">Sarcolemma</location>
    </subcellularLocation>
    <subcellularLocation>
        <location evidence="4">Cell membrane</location>
        <topology evidence="4">Single-pass type I membrane protein</topology>
    </subcellularLocation>
    <subcellularLocation>
        <location evidence="3">Cytoplasm</location>
        <location evidence="3">Cytoskeleton</location>
    </subcellularLocation>
    <subcellularLocation>
        <location evidence="5">Nucleus</location>
        <location evidence="5">Nucleoplasm</location>
    </subcellularLocation>
    <subcellularLocation>
        <location evidence="24">Postsynaptic cell membrane</location>
    </subcellularLocation>
    <subcellularLocation>
        <location evidence="2">Secreted</location>
        <location evidence="2">Extracellular space</location>
    </subcellularLocation>
</comment>
<evidence type="ECO:0000256" key="6">
    <source>
        <dbReference type="ARBA" id="ARBA00022475"/>
    </source>
</evidence>
<evidence type="ECO:0000256" key="11">
    <source>
        <dbReference type="ARBA" id="ARBA00022729"/>
    </source>
</evidence>
<evidence type="ECO:0000256" key="13">
    <source>
        <dbReference type="ARBA" id="ARBA00023018"/>
    </source>
</evidence>
<protein>
    <recommendedName>
        <fullName evidence="21">Dystroglycan 1</fullName>
    </recommendedName>
    <alternativeName>
        <fullName evidence="23">Dystroglycan</fullName>
    </alternativeName>
    <alternativeName>
        <fullName evidence="22">Dystrophin-associated glycoprotein 1</fullName>
    </alternativeName>
</protein>
<evidence type="ECO:0000256" key="18">
    <source>
        <dbReference type="ARBA" id="ARBA00023257"/>
    </source>
</evidence>
<keyword evidence="12 26" id="KW-1133">Transmembrane helix</keyword>
<accession>A0AAV2QZ76</accession>
<dbReference type="PANTHER" id="PTHR21559:SF21">
    <property type="entry name" value="DYSTROGLYCAN 1"/>
    <property type="match status" value="1"/>
</dbReference>
<dbReference type="PANTHER" id="PTHR21559">
    <property type="entry name" value="DYSTROGLYCAN-RELATED"/>
    <property type="match status" value="1"/>
</dbReference>
<feature type="compositionally biased region" description="Pro residues" evidence="25">
    <location>
        <begin position="1112"/>
        <end position="1126"/>
    </location>
</feature>
<dbReference type="GO" id="GO:0007411">
    <property type="term" value="P:axon guidance"/>
    <property type="evidence" value="ECO:0007669"/>
    <property type="project" value="TreeGrafter"/>
</dbReference>
<dbReference type="GO" id="GO:0005576">
    <property type="term" value="C:extracellular region"/>
    <property type="evidence" value="ECO:0007669"/>
    <property type="project" value="UniProtKB-SubCell"/>
</dbReference>
<feature type="region of interest" description="Disordered" evidence="25">
    <location>
        <begin position="1035"/>
        <end position="1126"/>
    </location>
</feature>
<evidence type="ECO:0000256" key="12">
    <source>
        <dbReference type="ARBA" id="ARBA00022989"/>
    </source>
</evidence>
<sequence length="1126" mass="124847">MLPWVGMALLLLLGSSSGSNSSRGHEELLQSFLHDLDVNQDANDIEADAESDFTVELFYKPPQHDGDQVKPLKSPSRGIKSDGSSSGEPVTRLWGVPDTTTTVGTLFSMAVPNDAFDGDVQHYQLKGVPSWLHWDGHRRVLEGVARPADRGHHYITIKAVGADGTKAKDVFSVDVTEMSSTQISRASGCSNKVDLTLASIVIDKSVAAMDAKTRARTLRAASKFLGVKKLSLTSVVQDLDPLADDDAILTGPGSSSHSGHGGMSQIQWVVGCGGEVSSSQHGTVDRLEATAKDGTLEQAIDLPVLGWTVVQVHAKTRRVRRQIDYSGDYPFDYKNYEYSDLEYDYDGDYDGDYEEEEYNEPDARVVPTLASPVFPDAPSATIYEYPGRESRPDYASMRPVPISTPIYVPVKPTKVVTIEASPTLAQPSESVYPTYYPDLESSITTQPVDTIEVTVPLTTSNVAEISPTGVIPPSIVTDLVVKNTSPEVNVRIPKLPWIAGHVYRMVIPENTFSDHEDGNTRNLKLVFKSSDGRNVGYSSWIQFDPKKQEIYALPLEDNIGNYVFYLEAMDSEGKSKTDTIMIHVQQPKEARNYNHKITATFKLDKQIGYELVYMLDWQVKAVEKISALYGDETTENINVRSISNNPHQISWTNVTLVDPRSHSCPEDELEDILQVLVKDNVEMEPNSKAKKAFEPEFVIKKVKVDYLVNCENYGSVQLKSVNINQAAPDVKNNPPDFLNPIDLLNATQGRLFIYKVKDDTCYDSEDGDSTKLKMRLHTDAPSPLLPNNWLQFDQNNQEFYGIPLAKDIGSKTYFLECSDSGGEKINDAMIVNVRGSDNSKQSAVEFQIVIQHINYDHFMSDSLKKKQLIEKIAEAFGDSNTDHVVVKSLSHGSVVVTWHNSSLPSEPCPSDEIRALREKMLDGHGKLLPSFVSVFHPFNVSKGNVMSLGACLGADTPTHIEQPEHIMPEESNIQDNEENDYLLNFIIPAIIIACMLLLAAIIACCLYRRRRYGKMTMTDDRTFVSKGIPIIFAEELDDRPDPAKSPIIMKDEKPPLPPPEYQRGSSPAASTPPTGDRRRPHSGDHGGMDDSPYQPPPPFTATNGASRHQRPNMPPTYRKPPTYVPP</sequence>
<keyword evidence="16" id="KW-0206">Cytoskeleton</keyword>
<keyword evidence="10 26" id="KW-0812">Transmembrane</keyword>
<feature type="chain" id="PRO_5043606957" description="Dystroglycan 1" evidence="27">
    <location>
        <begin position="19"/>
        <end position="1126"/>
    </location>
</feature>
<evidence type="ECO:0000256" key="8">
    <source>
        <dbReference type="ARBA" id="ARBA00022525"/>
    </source>
</evidence>
<dbReference type="GO" id="GO:0042383">
    <property type="term" value="C:sarcolemma"/>
    <property type="evidence" value="ECO:0007669"/>
    <property type="project" value="UniProtKB-SubCell"/>
</dbReference>
<evidence type="ECO:0000256" key="3">
    <source>
        <dbReference type="ARBA" id="ARBA00004245"/>
    </source>
</evidence>
<keyword evidence="11 27" id="KW-0732">Signal</keyword>
<feature type="signal peptide" evidence="27">
    <location>
        <begin position="1"/>
        <end position="18"/>
    </location>
</feature>
<comment type="caution">
    <text evidence="29">The sequence shown here is derived from an EMBL/GenBank/DDBJ whole genome shotgun (WGS) entry which is preliminary data.</text>
</comment>
<evidence type="ECO:0000256" key="23">
    <source>
        <dbReference type="ARBA" id="ARBA00031034"/>
    </source>
</evidence>
<evidence type="ECO:0000256" key="17">
    <source>
        <dbReference type="ARBA" id="ARBA00023242"/>
    </source>
</evidence>
<dbReference type="GO" id="GO:0005856">
    <property type="term" value="C:cytoskeleton"/>
    <property type="evidence" value="ECO:0007669"/>
    <property type="project" value="UniProtKB-SubCell"/>
</dbReference>
<keyword evidence="14" id="KW-1015">Disulfide bond</keyword>
<feature type="domain" description="Peptidase S72" evidence="28">
    <location>
        <begin position="592"/>
        <end position="709"/>
    </location>
</feature>
<keyword evidence="9" id="KW-0597">Phosphoprotein</keyword>
<dbReference type="InterPro" id="IPR006644">
    <property type="entry name" value="Cadg"/>
</dbReference>
<dbReference type="AlphaFoldDB" id="A0AAV2QZ76"/>
<dbReference type="GO" id="GO:0045211">
    <property type="term" value="C:postsynaptic membrane"/>
    <property type="evidence" value="ECO:0007669"/>
    <property type="project" value="UniProtKB-SubCell"/>
</dbReference>
<feature type="transmembrane region" description="Helical" evidence="26">
    <location>
        <begin position="981"/>
        <end position="1007"/>
    </location>
</feature>
<dbReference type="GO" id="GO:0002009">
    <property type="term" value="P:morphogenesis of an epithelium"/>
    <property type="evidence" value="ECO:0007669"/>
    <property type="project" value="TreeGrafter"/>
</dbReference>
<dbReference type="CDD" id="cd11303">
    <property type="entry name" value="Dystroglycan_repeat"/>
    <property type="match status" value="1"/>
</dbReference>
<gene>
    <name evidence="29" type="ORF">MNOR_LOCUS18909</name>
</gene>
<dbReference type="InterPro" id="IPR013783">
    <property type="entry name" value="Ig-like_fold"/>
</dbReference>
<keyword evidence="13" id="KW-0770">Synapse</keyword>
<evidence type="ECO:0000256" key="26">
    <source>
        <dbReference type="SAM" id="Phobius"/>
    </source>
</evidence>
<evidence type="ECO:0000256" key="5">
    <source>
        <dbReference type="ARBA" id="ARBA00004642"/>
    </source>
</evidence>
<comment type="function">
    <text evidence="20">Transmembrane protein that plays important roles in connecting the extracellular matrix to the cytoskeleton. Acts as a cell adhesion receptor in both muscle and non-muscle tissues. Receptor for both DMD and UTRN and, through these interactions, scaffolds axin to the cytoskeleton. Also functions in cell adhesion-mediated signaling and implicated in cell polarity.</text>
</comment>
<evidence type="ECO:0000313" key="30">
    <source>
        <dbReference type="Proteomes" id="UP001497623"/>
    </source>
</evidence>
<feature type="region of interest" description="Disordered" evidence="25">
    <location>
        <begin position="60"/>
        <end position="95"/>
    </location>
</feature>
<keyword evidence="6" id="KW-1003">Cell membrane</keyword>
<evidence type="ECO:0000256" key="25">
    <source>
        <dbReference type="SAM" id="MobiDB-lite"/>
    </source>
</evidence>
<dbReference type="PROSITE" id="PS51699">
    <property type="entry name" value="SEA_DG"/>
    <property type="match status" value="2"/>
</dbReference>
<dbReference type="InterPro" id="IPR008465">
    <property type="entry name" value="DAG1_C"/>
</dbReference>
<evidence type="ECO:0000256" key="19">
    <source>
        <dbReference type="ARBA" id="ARBA00023567"/>
    </source>
</evidence>
<evidence type="ECO:0000256" key="27">
    <source>
        <dbReference type="SAM" id="SignalP"/>
    </source>
</evidence>
<name>A0AAV2QZ76_MEGNR</name>
<dbReference type="GO" id="GO:0016011">
    <property type="term" value="C:dystroglycan complex"/>
    <property type="evidence" value="ECO:0007669"/>
    <property type="project" value="TreeGrafter"/>
</dbReference>
<feature type="domain" description="Peptidase S72" evidence="28">
    <location>
        <begin position="841"/>
        <end position="950"/>
    </location>
</feature>
<evidence type="ECO:0000256" key="15">
    <source>
        <dbReference type="ARBA" id="ARBA00023180"/>
    </source>
</evidence>
<evidence type="ECO:0000256" key="2">
    <source>
        <dbReference type="ARBA" id="ARBA00004239"/>
    </source>
</evidence>
<dbReference type="GO" id="GO:0043236">
    <property type="term" value="F:laminin binding"/>
    <property type="evidence" value="ECO:0007669"/>
    <property type="project" value="TreeGrafter"/>
</dbReference>
<dbReference type="EMBL" id="CAXKWB010013787">
    <property type="protein sequence ID" value="CAL4108520.1"/>
    <property type="molecule type" value="Genomic_DNA"/>
</dbReference>
<feature type="compositionally biased region" description="Basic and acidic residues" evidence="25">
    <location>
        <begin position="1075"/>
        <end position="1088"/>
    </location>
</feature>
<dbReference type="SUPFAM" id="SSF111006">
    <property type="entry name" value="Dystroglycan, domain 2"/>
    <property type="match status" value="1"/>
</dbReference>
<dbReference type="SMART" id="SM00736">
    <property type="entry name" value="CADG"/>
    <property type="match status" value="3"/>
</dbReference>
<evidence type="ECO:0000256" key="24">
    <source>
        <dbReference type="ARBA" id="ARBA00034100"/>
    </source>
</evidence>
<dbReference type="InterPro" id="IPR041631">
    <property type="entry name" value="Alpha_DG1_N2"/>
</dbReference>
<keyword evidence="15" id="KW-0325">Glycoprotein</keyword>
<dbReference type="GO" id="GO:0021675">
    <property type="term" value="P:nerve development"/>
    <property type="evidence" value="ECO:0007669"/>
    <property type="project" value="TreeGrafter"/>
</dbReference>
<organism evidence="29 30">
    <name type="scientific">Meganyctiphanes norvegica</name>
    <name type="common">Northern krill</name>
    <name type="synonym">Thysanopoda norvegica</name>
    <dbReference type="NCBI Taxonomy" id="48144"/>
    <lineage>
        <taxon>Eukaryota</taxon>
        <taxon>Metazoa</taxon>
        <taxon>Ecdysozoa</taxon>
        <taxon>Arthropoda</taxon>
        <taxon>Crustacea</taxon>
        <taxon>Multicrustacea</taxon>
        <taxon>Malacostraca</taxon>
        <taxon>Eumalacostraca</taxon>
        <taxon>Eucarida</taxon>
        <taxon>Euphausiacea</taxon>
        <taxon>Euphausiidae</taxon>
        <taxon>Meganyctiphanes</taxon>
    </lineage>
</organism>
<dbReference type="Proteomes" id="UP001497623">
    <property type="component" value="Unassembled WGS sequence"/>
</dbReference>
<evidence type="ECO:0000256" key="21">
    <source>
        <dbReference type="ARBA" id="ARBA00026224"/>
    </source>
</evidence>
<keyword evidence="26" id="KW-0472">Membrane</keyword>
<comment type="function">
    <text evidence="19">The dystroglycan complex is involved in a number of processes including laminin and basement membrane assembly, sarcolemmal stability, cell survival, peripheral nerve myelination, nodal structure, cell migration, and epithelial polarization.</text>
</comment>
<dbReference type="GO" id="GO:0005654">
    <property type="term" value="C:nucleoplasm"/>
    <property type="evidence" value="ECO:0007669"/>
    <property type="project" value="UniProtKB-SubCell"/>
</dbReference>
<dbReference type="InterPro" id="IPR015919">
    <property type="entry name" value="Cadherin-like_sf"/>
</dbReference>
<keyword evidence="8" id="KW-0964">Secreted</keyword>
<evidence type="ECO:0000256" key="4">
    <source>
        <dbReference type="ARBA" id="ARBA00004251"/>
    </source>
</evidence>
<dbReference type="InterPro" id="IPR027468">
    <property type="entry name" value="Alpha-dystroglycan_domain_2"/>
</dbReference>
<evidence type="ECO:0000256" key="20">
    <source>
        <dbReference type="ARBA" id="ARBA00024991"/>
    </source>
</evidence>
<dbReference type="Gene3D" id="2.60.40.10">
    <property type="entry name" value="Immunoglobulins"/>
    <property type="match status" value="3"/>
</dbReference>
<feature type="compositionally biased region" description="Polar residues" evidence="25">
    <location>
        <begin position="1063"/>
        <end position="1073"/>
    </location>
</feature>
<dbReference type="SUPFAM" id="SSF49313">
    <property type="entry name" value="Cadherin-like"/>
    <property type="match status" value="3"/>
</dbReference>
<keyword evidence="17" id="KW-0539">Nucleus</keyword>
<reference evidence="29 30" key="1">
    <citation type="submission" date="2024-05" db="EMBL/GenBank/DDBJ databases">
        <authorList>
            <person name="Wallberg A."/>
        </authorList>
    </citation>
    <scope>NUCLEOTIDE SEQUENCE [LARGE SCALE GENOMIC DNA]</scope>
</reference>
<evidence type="ECO:0000313" key="29">
    <source>
        <dbReference type="EMBL" id="CAL4108520.1"/>
    </source>
</evidence>
<dbReference type="Pfam" id="PF18424">
    <property type="entry name" value="a_DG1_N2"/>
    <property type="match status" value="1"/>
</dbReference>
<evidence type="ECO:0000256" key="10">
    <source>
        <dbReference type="ARBA" id="ARBA00022692"/>
    </source>
</evidence>
<dbReference type="Pfam" id="PF05454">
    <property type="entry name" value="DAG1"/>
    <property type="match status" value="2"/>
</dbReference>
<keyword evidence="7" id="KW-0963">Cytoplasm</keyword>
<evidence type="ECO:0000259" key="28">
    <source>
        <dbReference type="PROSITE" id="PS51699"/>
    </source>
</evidence>
<evidence type="ECO:0000256" key="9">
    <source>
        <dbReference type="ARBA" id="ARBA00022553"/>
    </source>
</evidence>
<evidence type="ECO:0000256" key="14">
    <source>
        <dbReference type="ARBA" id="ARBA00023157"/>
    </source>
</evidence>
<evidence type="ECO:0000256" key="1">
    <source>
        <dbReference type="ARBA" id="ARBA00004135"/>
    </source>
</evidence>
<keyword evidence="30" id="KW-1185">Reference proteome</keyword>
<proteinExistence type="predicted"/>
<evidence type="ECO:0000256" key="22">
    <source>
        <dbReference type="ARBA" id="ARBA00030092"/>
    </source>
</evidence>
<dbReference type="Gene3D" id="3.30.70.1040">
    <property type="entry name" value="Dystroglycan, domain 2"/>
    <property type="match status" value="1"/>
</dbReference>
<dbReference type="GO" id="GO:0005509">
    <property type="term" value="F:calcium ion binding"/>
    <property type="evidence" value="ECO:0007669"/>
    <property type="project" value="InterPro"/>
</dbReference>
<evidence type="ECO:0000256" key="7">
    <source>
        <dbReference type="ARBA" id="ARBA00022490"/>
    </source>
</evidence>
<evidence type="ECO:0000256" key="16">
    <source>
        <dbReference type="ARBA" id="ARBA00023212"/>
    </source>
</evidence>